<dbReference type="AlphaFoldDB" id="A0AAD4F0C0"/>
<evidence type="ECO:0000313" key="3">
    <source>
        <dbReference type="Proteomes" id="UP001197093"/>
    </source>
</evidence>
<name>A0AAD4F0C0_9PEZI</name>
<dbReference type="Gene3D" id="3.80.10.10">
    <property type="entry name" value="Ribonuclease Inhibitor"/>
    <property type="match status" value="1"/>
</dbReference>
<accession>A0AAD4F0C0</accession>
<dbReference type="EMBL" id="JAHCVI010000002">
    <property type="protein sequence ID" value="KAG7288548.1"/>
    <property type="molecule type" value="Genomic_DNA"/>
</dbReference>
<dbReference type="PROSITE" id="PS50181">
    <property type="entry name" value="FBOX"/>
    <property type="match status" value="1"/>
</dbReference>
<dbReference type="InterPro" id="IPR001810">
    <property type="entry name" value="F-box_dom"/>
</dbReference>
<feature type="domain" description="F-box" evidence="1">
    <location>
        <begin position="235"/>
        <end position="282"/>
    </location>
</feature>
<evidence type="ECO:0000313" key="2">
    <source>
        <dbReference type="EMBL" id="KAG7288548.1"/>
    </source>
</evidence>
<dbReference type="SUPFAM" id="SSF81383">
    <property type="entry name" value="F-box domain"/>
    <property type="match status" value="1"/>
</dbReference>
<dbReference type="Pfam" id="PF12937">
    <property type="entry name" value="F-box-like"/>
    <property type="match status" value="1"/>
</dbReference>
<reference evidence="2" key="1">
    <citation type="submission" date="2023-02" db="EMBL/GenBank/DDBJ databases">
        <authorList>
            <person name="Palmer J.M."/>
        </authorList>
    </citation>
    <scope>NUCLEOTIDE SEQUENCE</scope>
    <source>
        <strain evidence="2">FW57</strain>
    </source>
</reference>
<proteinExistence type="predicted"/>
<dbReference type="Gene3D" id="1.20.1280.50">
    <property type="match status" value="1"/>
</dbReference>
<keyword evidence="3" id="KW-1185">Reference proteome</keyword>
<sequence length="738" mass="81766">MAPTSDLACDGQSTADHGDVDLKIKSALAEAQALIDSRQYSKALKMIVEVVNMCPCDPAGSGKTRHGKDKTCCISQCVAAVKDKDPNALYKVATGPCACGYTWPTCTRPLHAQSLDALAECLEKGEQYVSAFATALSIIRLDPGTAVGYCRACRVLRYLLNNCSLSSNTAVERAVVAIVKGNNNPHSTTRLRKLLCLFVESGLHNTIHYRHSPKDTYDVVLQRMAYNLRMEIARRDPVKEFPAEISAMVFAQLDVPTLSRCLRVNKQWYRAVLGDKMLWAEVRLGRPGNPGRQLIKFFQRRQEITTFIIRDASDFLLTTPKLKLMLQGLPNLTKLCLHSGKSFPHRQTIELGNEDTVVDVPLRPAKLTELSVIALDNAAPVKKMVELNVDTLQALDLVNTGPGVDRAFRTIRLPALKNLRIIEGHLKSKGSFDMPSIEMARIVVATPNLERFHLDGFMTSWALDRPSTPDKNNCWQSLTHLVLGPNLRYSLNAAFAPWNSRFLPPLASTLRSIEILGVMPDVAHNVLFATDSDGLAPGQTSGWGPPRVESLRPNLPNLEVFRYIAGLAHPTVLRDILETAATNGNLKVLELGATTATGFPLPPASPAPAVAVAADFQPLKDYHFAMSENLHTLGLHDFNFHRDQNSRFGTSSQFDGQPFLDWMELFPQLHTVGVYPGQWEGVAPFIMRLIMHPRVKVIHQEYLKGGAWIEARQLAEKHDTTLLHTPKHMPAGWPMIVD</sequence>
<protein>
    <recommendedName>
        <fullName evidence="1">F-box domain-containing protein</fullName>
    </recommendedName>
</protein>
<comment type="caution">
    <text evidence="2">The sequence shown here is derived from an EMBL/GenBank/DDBJ whole genome shotgun (WGS) entry which is preliminary data.</text>
</comment>
<evidence type="ECO:0000259" key="1">
    <source>
        <dbReference type="PROSITE" id="PS50181"/>
    </source>
</evidence>
<gene>
    <name evidence="2" type="ORF">NEMBOFW57_004901</name>
</gene>
<dbReference type="InterPro" id="IPR036047">
    <property type="entry name" value="F-box-like_dom_sf"/>
</dbReference>
<organism evidence="2 3">
    <name type="scientific">Staphylotrichum longicolle</name>
    <dbReference type="NCBI Taxonomy" id="669026"/>
    <lineage>
        <taxon>Eukaryota</taxon>
        <taxon>Fungi</taxon>
        <taxon>Dikarya</taxon>
        <taxon>Ascomycota</taxon>
        <taxon>Pezizomycotina</taxon>
        <taxon>Sordariomycetes</taxon>
        <taxon>Sordariomycetidae</taxon>
        <taxon>Sordariales</taxon>
        <taxon>Chaetomiaceae</taxon>
        <taxon>Staphylotrichum</taxon>
    </lineage>
</organism>
<dbReference type="Proteomes" id="UP001197093">
    <property type="component" value="Unassembled WGS sequence"/>
</dbReference>
<dbReference type="InterPro" id="IPR032675">
    <property type="entry name" value="LRR_dom_sf"/>
</dbReference>